<evidence type="ECO:0000313" key="2">
    <source>
        <dbReference type="Proteomes" id="UP001360560"/>
    </source>
</evidence>
<name>A0AAV5QR93_9ASCO</name>
<accession>A0AAV5QR93</accession>
<organism evidence="1 2">
    <name type="scientific">Saccharomycopsis crataegensis</name>
    <dbReference type="NCBI Taxonomy" id="43959"/>
    <lineage>
        <taxon>Eukaryota</taxon>
        <taxon>Fungi</taxon>
        <taxon>Dikarya</taxon>
        <taxon>Ascomycota</taxon>
        <taxon>Saccharomycotina</taxon>
        <taxon>Saccharomycetes</taxon>
        <taxon>Saccharomycopsidaceae</taxon>
        <taxon>Saccharomycopsis</taxon>
    </lineage>
</organism>
<dbReference type="Proteomes" id="UP001360560">
    <property type="component" value="Unassembled WGS sequence"/>
</dbReference>
<evidence type="ECO:0000313" key="1">
    <source>
        <dbReference type="EMBL" id="GMM36982.1"/>
    </source>
</evidence>
<proteinExistence type="predicted"/>
<protein>
    <submittedName>
        <fullName evidence="1">Uncharacterized protein</fullName>
    </submittedName>
</protein>
<dbReference type="EMBL" id="BTFZ01000011">
    <property type="protein sequence ID" value="GMM36982.1"/>
    <property type="molecule type" value="Genomic_DNA"/>
</dbReference>
<comment type="caution">
    <text evidence="1">The sequence shown here is derived from an EMBL/GenBank/DDBJ whole genome shotgun (WGS) entry which is preliminary data.</text>
</comment>
<sequence length="92" mass="10595">MLSQLEKLNLRGNDLRTIDHRLYGDRSTKLELSLNNISEMTNLESVINLMRFWAFHLTNKLASIYMMAVLCIPSSNDDHIPNIGGLDKRYSI</sequence>
<reference evidence="1 2" key="1">
    <citation type="journal article" date="2023" name="Elife">
        <title>Identification of key yeast species and microbe-microbe interactions impacting larval growth of Drosophila in the wild.</title>
        <authorList>
            <person name="Mure A."/>
            <person name="Sugiura Y."/>
            <person name="Maeda R."/>
            <person name="Honda K."/>
            <person name="Sakurai N."/>
            <person name="Takahashi Y."/>
            <person name="Watada M."/>
            <person name="Katoh T."/>
            <person name="Gotoh A."/>
            <person name="Gotoh Y."/>
            <person name="Taniguchi I."/>
            <person name="Nakamura K."/>
            <person name="Hayashi T."/>
            <person name="Katayama T."/>
            <person name="Uemura T."/>
            <person name="Hattori Y."/>
        </authorList>
    </citation>
    <scope>NUCLEOTIDE SEQUENCE [LARGE SCALE GENOMIC DNA]</scope>
    <source>
        <strain evidence="1 2">SC-9</strain>
    </source>
</reference>
<keyword evidence="2" id="KW-1185">Reference proteome</keyword>
<dbReference type="AlphaFoldDB" id="A0AAV5QR93"/>
<gene>
    <name evidence="1" type="ORF">DASC09_043070</name>
</gene>
<dbReference type="GeneID" id="90074957"/>
<dbReference type="RefSeq" id="XP_064853978.1">
    <property type="nucleotide sequence ID" value="XM_064997906.1"/>
</dbReference>